<evidence type="ECO:0000256" key="3">
    <source>
        <dbReference type="ARBA" id="ARBA00023125"/>
    </source>
</evidence>
<dbReference type="Gene3D" id="3.40.190.290">
    <property type="match status" value="1"/>
</dbReference>
<dbReference type="PANTHER" id="PTHR30537">
    <property type="entry name" value="HTH-TYPE TRANSCRIPTIONAL REGULATOR"/>
    <property type="match status" value="1"/>
</dbReference>
<dbReference type="PROSITE" id="PS50931">
    <property type="entry name" value="HTH_LYSR"/>
    <property type="match status" value="1"/>
</dbReference>
<comment type="similarity">
    <text evidence="1">Belongs to the LysR transcriptional regulatory family.</text>
</comment>
<evidence type="ECO:0000313" key="6">
    <source>
        <dbReference type="EMBL" id="MCB8888816.1"/>
    </source>
</evidence>
<dbReference type="EMBL" id="WHVL01000002">
    <property type="protein sequence ID" value="MCB8888816.1"/>
    <property type="molecule type" value="Genomic_DNA"/>
</dbReference>
<dbReference type="RefSeq" id="WP_227389476.1">
    <property type="nucleotide sequence ID" value="NZ_JBHSCJ010000010.1"/>
</dbReference>
<dbReference type="InterPro" id="IPR036388">
    <property type="entry name" value="WH-like_DNA-bd_sf"/>
</dbReference>
<dbReference type="SUPFAM" id="SSF53850">
    <property type="entry name" value="Periplasmic binding protein-like II"/>
    <property type="match status" value="1"/>
</dbReference>
<dbReference type="InterPro" id="IPR058163">
    <property type="entry name" value="LysR-type_TF_proteobact-type"/>
</dbReference>
<dbReference type="Proteomes" id="UP001319882">
    <property type="component" value="Unassembled WGS sequence"/>
</dbReference>
<reference evidence="6 7" key="1">
    <citation type="journal article" date="2021" name="Sci. Rep.">
        <title>Genome analysis of a halophilic bacterium Halomonas malpeensis YU-PRIM-29(T) reveals its exopolysaccharide and pigment producing capabilities.</title>
        <authorList>
            <person name="Athmika"/>
            <person name="Ghate S.D."/>
            <person name="Arun A.B."/>
            <person name="Rao S.S."/>
            <person name="Kumar S.T.A."/>
            <person name="Kandiyil M.K."/>
            <person name="Saptami K."/>
            <person name="Rekha P.D."/>
        </authorList>
    </citation>
    <scope>NUCLEOTIDE SEQUENCE [LARGE SCALE GENOMIC DNA]</scope>
    <source>
        <strain evidence="7">prim 29</strain>
    </source>
</reference>
<keyword evidence="3" id="KW-0238">DNA-binding</keyword>
<dbReference type="InterPro" id="IPR000847">
    <property type="entry name" value="LysR_HTH_N"/>
</dbReference>
<evidence type="ECO:0000256" key="1">
    <source>
        <dbReference type="ARBA" id="ARBA00009437"/>
    </source>
</evidence>
<protein>
    <submittedName>
        <fullName evidence="6">LysR family transcriptional regulator</fullName>
    </submittedName>
</protein>
<evidence type="ECO:0000256" key="2">
    <source>
        <dbReference type="ARBA" id="ARBA00023015"/>
    </source>
</evidence>
<dbReference type="Gene3D" id="1.10.10.10">
    <property type="entry name" value="Winged helix-like DNA-binding domain superfamily/Winged helix DNA-binding domain"/>
    <property type="match status" value="1"/>
</dbReference>
<keyword evidence="2" id="KW-0805">Transcription regulation</keyword>
<sequence>MFDFDELAAFSSVMATGSVTQSARRMGLAKSTLSRRISQLEARLNQPLLRRQSNRLIPTEAGLLFHQYCEELLSLANQSREALAELREEISGQLTLEVHGALARAWAAQVVEAFLARHPRVELTLRTQETPPSRLDSHSVHVWLGAFEGSTLNQEPLGELERGLYANPRYLARAPALERPGDLHRHAWIDLLDSAASGVALTHAQAPEVLFTPPRSRLRVDQTLLHLDAIASGQGIGLLPHWLVARREAHHPGDLVHCLPGWAPAPLPVSLLYPFGRQPRRIGALLAFLREQAPRAWQAR</sequence>
<comment type="caution">
    <text evidence="6">The sequence shown here is derived from an EMBL/GenBank/DDBJ whole genome shotgun (WGS) entry which is preliminary data.</text>
</comment>
<proteinExistence type="inferred from homology"/>
<organism evidence="6 7">
    <name type="scientific">Vreelandella malpeensis</name>
    <dbReference type="NCBI Taxonomy" id="1172368"/>
    <lineage>
        <taxon>Bacteria</taxon>
        <taxon>Pseudomonadati</taxon>
        <taxon>Pseudomonadota</taxon>
        <taxon>Gammaproteobacteria</taxon>
        <taxon>Oceanospirillales</taxon>
        <taxon>Halomonadaceae</taxon>
        <taxon>Vreelandella</taxon>
    </lineage>
</organism>
<keyword evidence="4" id="KW-0804">Transcription</keyword>
<accession>A0ABS8DRC1</accession>
<dbReference type="InterPro" id="IPR036390">
    <property type="entry name" value="WH_DNA-bd_sf"/>
</dbReference>
<dbReference type="InterPro" id="IPR005119">
    <property type="entry name" value="LysR_subst-bd"/>
</dbReference>
<dbReference type="PANTHER" id="PTHR30537:SF66">
    <property type="entry name" value="IRON-REGULATED VIRULENCE REGULATORY PROTEIN IRGB"/>
    <property type="match status" value="1"/>
</dbReference>
<dbReference type="Pfam" id="PF00126">
    <property type="entry name" value="HTH_1"/>
    <property type="match status" value="1"/>
</dbReference>
<keyword evidence="7" id="KW-1185">Reference proteome</keyword>
<evidence type="ECO:0000313" key="7">
    <source>
        <dbReference type="Proteomes" id="UP001319882"/>
    </source>
</evidence>
<evidence type="ECO:0000259" key="5">
    <source>
        <dbReference type="PROSITE" id="PS50931"/>
    </source>
</evidence>
<evidence type="ECO:0000256" key="4">
    <source>
        <dbReference type="ARBA" id="ARBA00023163"/>
    </source>
</evidence>
<dbReference type="Pfam" id="PF03466">
    <property type="entry name" value="LysR_substrate"/>
    <property type="match status" value="1"/>
</dbReference>
<dbReference type="SUPFAM" id="SSF46785">
    <property type="entry name" value="Winged helix' DNA-binding domain"/>
    <property type="match status" value="1"/>
</dbReference>
<feature type="domain" description="HTH lysR-type" evidence="5">
    <location>
        <begin position="2"/>
        <end position="59"/>
    </location>
</feature>
<gene>
    <name evidence="6" type="ORF">GEV37_06775</name>
</gene>
<name>A0ABS8DRC1_9GAMM</name>